<dbReference type="EMBL" id="JBHRWW010000009">
    <property type="protein sequence ID" value="MFC3689415.1"/>
    <property type="molecule type" value="Genomic_DNA"/>
</dbReference>
<dbReference type="PROSITE" id="PS00622">
    <property type="entry name" value="HTH_LUXR_1"/>
    <property type="match status" value="1"/>
</dbReference>
<evidence type="ECO:0000256" key="4">
    <source>
        <dbReference type="ARBA" id="ARBA00023163"/>
    </source>
</evidence>
<comment type="caution">
    <text evidence="8">The sequence shown here is derived from an EMBL/GenBank/DDBJ whole genome shotgun (WGS) entry which is preliminary data.</text>
</comment>
<keyword evidence="4" id="KW-0804">Transcription</keyword>
<dbReference type="InterPro" id="IPR001789">
    <property type="entry name" value="Sig_transdc_resp-reg_receiver"/>
</dbReference>
<accession>A0ABV7WIB6</accession>
<evidence type="ECO:0000313" key="9">
    <source>
        <dbReference type="Proteomes" id="UP001595685"/>
    </source>
</evidence>
<dbReference type="InterPro" id="IPR000792">
    <property type="entry name" value="Tscrpt_reg_LuxR_C"/>
</dbReference>
<dbReference type="SMART" id="SM00421">
    <property type="entry name" value="HTH_LUXR"/>
    <property type="match status" value="1"/>
</dbReference>
<keyword evidence="2" id="KW-0805">Transcription regulation</keyword>
<proteinExistence type="predicted"/>
<dbReference type="Gene3D" id="1.10.10.10">
    <property type="entry name" value="Winged helix-like DNA-binding domain superfamily/Winged helix DNA-binding domain"/>
    <property type="match status" value="1"/>
</dbReference>
<feature type="modified residue" description="4-aspartylphosphate" evidence="5">
    <location>
        <position position="54"/>
    </location>
</feature>
<dbReference type="PANTHER" id="PTHR43214">
    <property type="entry name" value="TWO-COMPONENT RESPONSE REGULATOR"/>
    <property type="match status" value="1"/>
</dbReference>
<evidence type="ECO:0000256" key="1">
    <source>
        <dbReference type="ARBA" id="ARBA00022553"/>
    </source>
</evidence>
<gene>
    <name evidence="8" type="ORF">ACFOLH_13780</name>
</gene>
<dbReference type="SUPFAM" id="SSF46894">
    <property type="entry name" value="C-terminal effector domain of the bipartite response regulators"/>
    <property type="match status" value="1"/>
</dbReference>
<dbReference type="InterPro" id="IPR039420">
    <property type="entry name" value="WalR-like"/>
</dbReference>
<evidence type="ECO:0000259" key="7">
    <source>
        <dbReference type="PROSITE" id="PS50110"/>
    </source>
</evidence>
<keyword evidence="3" id="KW-0238">DNA-binding</keyword>
<organism evidence="8 9">
    <name type="scientific">Aquipuribacter hungaricus</name>
    <dbReference type="NCBI Taxonomy" id="545624"/>
    <lineage>
        <taxon>Bacteria</taxon>
        <taxon>Bacillati</taxon>
        <taxon>Actinomycetota</taxon>
        <taxon>Actinomycetes</taxon>
        <taxon>Micrococcales</taxon>
        <taxon>Intrasporangiaceae</taxon>
        <taxon>Aquipuribacter</taxon>
    </lineage>
</organism>
<dbReference type="InterPro" id="IPR011006">
    <property type="entry name" value="CheY-like_superfamily"/>
</dbReference>
<dbReference type="PANTHER" id="PTHR43214:SF24">
    <property type="entry name" value="TRANSCRIPTIONAL REGULATORY PROTEIN NARL-RELATED"/>
    <property type="match status" value="1"/>
</dbReference>
<evidence type="ECO:0000256" key="2">
    <source>
        <dbReference type="ARBA" id="ARBA00023015"/>
    </source>
</evidence>
<dbReference type="Proteomes" id="UP001595685">
    <property type="component" value="Unassembled WGS sequence"/>
</dbReference>
<dbReference type="PROSITE" id="PS50110">
    <property type="entry name" value="RESPONSE_REGULATORY"/>
    <property type="match status" value="1"/>
</dbReference>
<evidence type="ECO:0000256" key="5">
    <source>
        <dbReference type="PROSITE-ProRule" id="PRU00169"/>
    </source>
</evidence>
<dbReference type="InterPro" id="IPR036388">
    <property type="entry name" value="WH-like_DNA-bd_sf"/>
</dbReference>
<sequence>MATVLVVDDTPIVREQLRRAVAGLPGITRVVGAASGEEALSRWPVERPSVVLLDVRMPGIGGVETAKRLLTRHPEANVLMTTMAEDADGLARAIAAGARGYVVKDASPEELSIALAAALSEAARRQVPAQSRGPKGAAVALTEREVQVLDGMSRGCSNAAIGRELFLSEDTIKTHARRLFRKLEAADRAQAVATGFRLGLVR</sequence>
<feature type="domain" description="HTH luxR-type" evidence="6">
    <location>
        <begin position="134"/>
        <end position="199"/>
    </location>
</feature>
<protein>
    <submittedName>
        <fullName evidence="8">Response regulator</fullName>
    </submittedName>
</protein>
<dbReference type="PRINTS" id="PR00038">
    <property type="entry name" value="HTHLUXR"/>
</dbReference>
<dbReference type="SUPFAM" id="SSF52172">
    <property type="entry name" value="CheY-like"/>
    <property type="match status" value="1"/>
</dbReference>
<dbReference type="Gene3D" id="3.40.50.2300">
    <property type="match status" value="1"/>
</dbReference>
<feature type="domain" description="Response regulatory" evidence="7">
    <location>
        <begin position="3"/>
        <end position="119"/>
    </location>
</feature>
<evidence type="ECO:0000313" key="8">
    <source>
        <dbReference type="EMBL" id="MFC3689415.1"/>
    </source>
</evidence>
<dbReference type="InterPro" id="IPR058245">
    <property type="entry name" value="NreC/VraR/RcsB-like_REC"/>
</dbReference>
<reference evidence="9" key="1">
    <citation type="journal article" date="2019" name="Int. J. Syst. Evol. Microbiol.">
        <title>The Global Catalogue of Microorganisms (GCM) 10K type strain sequencing project: providing services to taxonomists for standard genome sequencing and annotation.</title>
        <authorList>
            <consortium name="The Broad Institute Genomics Platform"/>
            <consortium name="The Broad Institute Genome Sequencing Center for Infectious Disease"/>
            <person name="Wu L."/>
            <person name="Ma J."/>
        </authorList>
    </citation>
    <scope>NUCLEOTIDE SEQUENCE [LARGE SCALE GENOMIC DNA]</scope>
    <source>
        <strain evidence="9">NCAIM B.02333</strain>
    </source>
</reference>
<evidence type="ECO:0000259" key="6">
    <source>
        <dbReference type="PROSITE" id="PS50043"/>
    </source>
</evidence>
<dbReference type="CDD" id="cd06170">
    <property type="entry name" value="LuxR_C_like"/>
    <property type="match status" value="1"/>
</dbReference>
<dbReference type="InterPro" id="IPR016032">
    <property type="entry name" value="Sig_transdc_resp-reg_C-effctor"/>
</dbReference>
<dbReference type="Pfam" id="PF00072">
    <property type="entry name" value="Response_reg"/>
    <property type="match status" value="1"/>
</dbReference>
<dbReference type="PROSITE" id="PS50043">
    <property type="entry name" value="HTH_LUXR_2"/>
    <property type="match status" value="1"/>
</dbReference>
<dbReference type="Pfam" id="PF00196">
    <property type="entry name" value="GerE"/>
    <property type="match status" value="1"/>
</dbReference>
<dbReference type="RefSeq" id="WP_340295835.1">
    <property type="nucleotide sequence ID" value="NZ_JBBEOI010000319.1"/>
</dbReference>
<keyword evidence="1 5" id="KW-0597">Phosphoprotein</keyword>
<name>A0ABV7WIB6_9MICO</name>
<evidence type="ECO:0000256" key="3">
    <source>
        <dbReference type="ARBA" id="ARBA00023125"/>
    </source>
</evidence>
<keyword evidence="9" id="KW-1185">Reference proteome</keyword>
<dbReference type="CDD" id="cd17535">
    <property type="entry name" value="REC_NarL-like"/>
    <property type="match status" value="1"/>
</dbReference>
<dbReference type="SMART" id="SM00448">
    <property type="entry name" value="REC"/>
    <property type="match status" value="1"/>
</dbReference>